<organism evidence="1 2">
    <name type="scientific">Acinetobacter thutiue</name>
    <dbReference type="NCBI Taxonomy" id="2998078"/>
    <lineage>
        <taxon>Bacteria</taxon>
        <taxon>Pseudomonadati</taxon>
        <taxon>Pseudomonadota</taxon>
        <taxon>Gammaproteobacteria</taxon>
        <taxon>Moraxellales</taxon>
        <taxon>Moraxellaceae</taxon>
        <taxon>Acinetobacter</taxon>
    </lineage>
</organism>
<evidence type="ECO:0000313" key="2">
    <source>
        <dbReference type="Proteomes" id="UP001168524"/>
    </source>
</evidence>
<name>A0ABT7WK09_9GAMM</name>
<protein>
    <recommendedName>
        <fullName evidence="3">Immunity protein 43 domain-containing protein</fullName>
    </recommendedName>
</protein>
<evidence type="ECO:0008006" key="3">
    <source>
        <dbReference type="Google" id="ProtNLM"/>
    </source>
</evidence>
<keyword evidence="2" id="KW-1185">Reference proteome</keyword>
<reference evidence="1" key="1">
    <citation type="submission" date="2023-06" db="EMBL/GenBank/DDBJ databases">
        <title>Two novel species of Acinetobacter isolated from motorbike repairing workshop in Vietnam.</title>
        <authorList>
            <person name="Le N.T.T."/>
        </authorList>
    </citation>
    <scope>NUCLEOTIDE SEQUENCE</scope>
    <source>
        <strain evidence="1">VNH17</strain>
    </source>
</reference>
<dbReference type="RefSeq" id="WP_267979282.1">
    <property type="nucleotide sequence ID" value="NZ_JAPQKF010000001.1"/>
</dbReference>
<gene>
    <name evidence="1" type="ORF">QTA56_02020</name>
</gene>
<evidence type="ECO:0000313" key="1">
    <source>
        <dbReference type="EMBL" id="MDN0013012.1"/>
    </source>
</evidence>
<proteinExistence type="predicted"/>
<dbReference type="EMBL" id="JAUDZE010000001">
    <property type="protein sequence ID" value="MDN0013012.1"/>
    <property type="molecule type" value="Genomic_DNA"/>
</dbReference>
<comment type="caution">
    <text evidence="1">The sequence shown here is derived from an EMBL/GenBank/DDBJ whole genome shotgun (WGS) entry which is preliminary data.</text>
</comment>
<accession>A0ABT7WK09</accession>
<dbReference type="Proteomes" id="UP001168524">
    <property type="component" value="Unassembled WGS sequence"/>
</dbReference>
<sequence length="114" mass="13801">MMKIGIFWYDKNQVIGIAHNFDLSDVDSLGLIDSSYTHIEYWEILRCQFDHFKYLEYEEIPRGRVIFNTQMNQTLVYMDAKLFKKPIAQKVASFFDLDFEQVKWKKDPHYYTIK</sequence>